<feature type="domain" description="Gastrin/cholecystokinin peptide hormone" evidence="9">
    <location>
        <begin position="107"/>
        <end position="226"/>
    </location>
</feature>
<comment type="subcellular location">
    <subcellularLocation>
        <location evidence="1 7">Secreted</location>
    </subcellularLocation>
</comment>
<dbReference type="InterPro" id="IPR013152">
    <property type="entry name" value="Gastrin/cholecystokinin_CS"/>
</dbReference>
<organism evidence="10 11">
    <name type="scientific">Onychostoma macrolepis</name>
    <dbReference type="NCBI Taxonomy" id="369639"/>
    <lineage>
        <taxon>Eukaryota</taxon>
        <taxon>Metazoa</taxon>
        <taxon>Chordata</taxon>
        <taxon>Craniata</taxon>
        <taxon>Vertebrata</taxon>
        <taxon>Euteleostomi</taxon>
        <taxon>Actinopterygii</taxon>
        <taxon>Neopterygii</taxon>
        <taxon>Teleostei</taxon>
        <taxon>Ostariophysi</taxon>
        <taxon>Cypriniformes</taxon>
        <taxon>Cyprinidae</taxon>
        <taxon>Acrossocheilinae</taxon>
        <taxon>Onychostoma</taxon>
    </lineage>
</organism>
<dbReference type="PANTHER" id="PTHR10786">
    <property type="entry name" value="CHOLECYSTOKININ"/>
    <property type="match status" value="1"/>
</dbReference>
<dbReference type="InterPro" id="IPR001651">
    <property type="entry name" value="Gastrin/CCK"/>
</dbReference>
<evidence type="ECO:0000256" key="4">
    <source>
        <dbReference type="ARBA" id="ARBA00022641"/>
    </source>
</evidence>
<dbReference type="SMART" id="SM00029">
    <property type="entry name" value="GASTRIN"/>
    <property type="match status" value="1"/>
</dbReference>
<dbReference type="GO" id="GO:0007586">
    <property type="term" value="P:digestion"/>
    <property type="evidence" value="ECO:0007669"/>
    <property type="project" value="InterPro"/>
</dbReference>
<protein>
    <recommendedName>
        <fullName evidence="9">Gastrin/cholecystokinin peptide hormone domain-containing protein</fullName>
    </recommendedName>
</protein>
<feature type="region of interest" description="Disordered" evidence="8">
    <location>
        <begin position="145"/>
        <end position="171"/>
    </location>
</feature>
<evidence type="ECO:0000256" key="8">
    <source>
        <dbReference type="SAM" id="MobiDB-lite"/>
    </source>
</evidence>
<evidence type="ECO:0000256" key="7">
    <source>
        <dbReference type="RuleBase" id="RU004362"/>
    </source>
</evidence>
<proteinExistence type="inferred from homology"/>
<comment type="caution">
    <text evidence="10">The sequence shown here is derived from an EMBL/GenBank/DDBJ whole genome shotgun (WGS) entry which is preliminary data.</text>
</comment>
<gene>
    <name evidence="10" type="ORF">G5714_016414</name>
</gene>
<dbReference type="AlphaFoldDB" id="A0A7J6C906"/>
<dbReference type="Pfam" id="PF00918">
    <property type="entry name" value="Gastrin"/>
    <property type="match status" value="1"/>
</dbReference>
<keyword evidence="3" id="KW-0964">Secreted</keyword>
<dbReference type="EMBL" id="JAAMOB010000016">
    <property type="protein sequence ID" value="KAF4103531.1"/>
    <property type="molecule type" value="Genomic_DNA"/>
</dbReference>
<dbReference type="GO" id="GO:0005615">
    <property type="term" value="C:extracellular space"/>
    <property type="evidence" value="ECO:0007669"/>
    <property type="project" value="TreeGrafter"/>
</dbReference>
<evidence type="ECO:0000256" key="6">
    <source>
        <dbReference type="ARBA" id="ARBA00022815"/>
    </source>
</evidence>
<accession>A0A7J6C906</accession>
<evidence type="ECO:0000256" key="5">
    <source>
        <dbReference type="ARBA" id="ARBA00022685"/>
    </source>
</evidence>
<dbReference type="PANTHER" id="PTHR10786:SF0">
    <property type="entry name" value="CHOLECYSTOKININ"/>
    <property type="match status" value="1"/>
</dbReference>
<reference evidence="10 11" key="1">
    <citation type="submission" date="2020-04" db="EMBL/GenBank/DDBJ databases">
        <title>Chromosome-level genome assembly of a cyprinid fish Onychostoma macrolepis by integration of Nanopore Sequencing, Bionano and Hi-C technology.</title>
        <authorList>
            <person name="Wang D."/>
        </authorList>
    </citation>
    <scope>NUCLEOTIDE SEQUENCE [LARGE SCALE GENOMIC DNA]</scope>
    <source>
        <strain evidence="10">SWU-2019</strain>
        <tissue evidence="10">Muscle</tissue>
    </source>
</reference>
<dbReference type="Proteomes" id="UP000579812">
    <property type="component" value="Unassembled WGS sequence"/>
</dbReference>
<dbReference type="GO" id="GO:0005184">
    <property type="term" value="F:neuropeptide hormone activity"/>
    <property type="evidence" value="ECO:0007669"/>
    <property type="project" value="InterPro"/>
</dbReference>
<dbReference type="InterPro" id="IPR015499">
    <property type="entry name" value="CCK-like"/>
</dbReference>
<evidence type="ECO:0000313" key="11">
    <source>
        <dbReference type="Proteomes" id="UP000579812"/>
    </source>
</evidence>
<dbReference type="GO" id="GO:0030424">
    <property type="term" value="C:axon"/>
    <property type="evidence" value="ECO:0007669"/>
    <property type="project" value="TreeGrafter"/>
</dbReference>
<sequence length="226" mass="24805">MCKRLLNVLIQTIDLTVPPGKKGVRDREKGREKCPGASQLGLRRQLNCACHYVGQTEPAHSERYLRASLAQCSEVSDTHLFCSQPVFSISLSLLLSARVSPEAMNAGICVCVLLAALSTSSCLSLPTHSEDGGQSDLGTVVEHTRHTRAAPPSGQLSLLSKAEDDEEPRSSLTELLARIISTKGTYRRSPSPNGRSMGNNHRIKDRDYLGWMDFGRRSAEEYEYSS</sequence>
<comment type="similarity">
    <text evidence="2 7">Belongs to the gastrin/cholecystokinin family.</text>
</comment>
<keyword evidence="11" id="KW-1185">Reference proteome</keyword>
<evidence type="ECO:0000256" key="3">
    <source>
        <dbReference type="ARBA" id="ARBA00022525"/>
    </source>
</evidence>
<keyword evidence="6" id="KW-0027">Amidation</keyword>
<name>A0A7J6C906_9TELE</name>
<evidence type="ECO:0000313" key="10">
    <source>
        <dbReference type="EMBL" id="KAF4103531.1"/>
    </source>
</evidence>
<dbReference type="PROSITE" id="PS00259">
    <property type="entry name" value="GASTRIN"/>
    <property type="match status" value="1"/>
</dbReference>
<evidence type="ECO:0000259" key="9">
    <source>
        <dbReference type="Pfam" id="PF00918"/>
    </source>
</evidence>
<keyword evidence="5" id="KW-0165">Cleavage on pair of basic residues</keyword>
<evidence type="ECO:0000256" key="1">
    <source>
        <dbReference type="ARBA" id="ARBA00004613"/>
    </source>
</evidence>
<evidence type="ECO:0000256" key="2">
    <source>
        <dbReference type="ARBA" id="ARBA00006273"/>
    </source>
</evidence>
<keyword evidence="4" id="KW-0765">Sulfation</keyword>